<reference evidence="2 3" key="1">
    <citation type="submission" date="2023-02" db="EMBL/GenBank/DDBJ databases">
        <title>LHISI_Scaffold_Assembly.</title>
        <authorList>
            <person name="Stuart O.P."/>
            <person name="Cleave R."/>
            <person name="Magrath M.J.L."/>
            <person name="Mikheyev A.S."/>
        </authorList>
    </citation>
    <scope>NUCLEOTIDE SEQUENCE [LARGE SCALE GENOMIC DNA]</scope>
    <source>
        <strain evidence="2">Daus_M_001</strain>
        <tissue evidence="2">Leg muscle</tissue>
    </source>
</reference>
<comment type="caution">
    <text evidence="2">The sequence shown here is derived from an EMBL/GenBank/DDBJ whole genome shotgun (WGS) entry which is preliminary data.</text>
</comment>
<dbReference type="SUPFAM" id="SSF57903">
    <property type="entry name" value="FYVE/PHD zinc finger"/>
    <property type="match status" value="1"/>
</dbReference>
<evidence type="ECO:0000256" key="1">
    <source>
        <dbReference type="SAM" id="MobiDB-lite"/>
    </source>
</evidence>
<evidence type="ECO:0008006" key="4">
    <source>
        <dbReference type="Google" id="ProtNLM"/>
    </source>
</evidence>
<proteinExistence type="predicted"/>
<dbReference type="EMBL" id="JARBHB010000008">
    <property type="protein sequence ID" value="KAJ8877176.1"/>
    <property type="molecule type" value="Genomic_DNA"/>
</dbReference>
<feature type="region of interest" description="Disordered" evidence="1">
    <location>
        <begin position="1"/>
        <end position="21"/>
    </location>
</feature>
<keyword evidence="3" id="KW-1185">Reference proteome</keyword>
<dbReference type="InterPro" id="IPR013083">
    <property type="entry name" value="Znf_RING/FYVE/PHD"/>
</dbReference>
<accession>A0ABQ9GYW4</accession>
<dbReference type="Proteomes" id="UP001159363">
    <property type="component" value="Chromosome 7"/>
</dbReference>
<feature type="compositionally biased region" description="Polar residues" evidence="1">
    <location>
        <begin position="1"/>
        <end position="13"/>
    </location>
</feature>
<evidence type="ECO:0000313" key="2">
    <source>
        <dbReference type="EMBL" id="KAJ8877176.1"/>
    </source>
</evidence>
<organism evidence="2 3">
    <name type="scientific">Dryococelus australis</name>
    <dbReference type="NCBI Taxonomy" id="614101"/>
    <lineage>
        <taxon>Eukaryota</taxon>
        <taxon>Metazoa</taxon>
        <taxon>Ecdysozoa</taxon>
        <taxon>Arthropoda</taxon>
        <taxon>Hexapoda</taxon>
        <taxon>Insecta</taxon>
        <taxon>Pterygota</taxon>
        <taxon>Neoptera</taxon>
        <taxon>Polyneoptera</taxon>
        <taxon>Phasmatodea</taxon>
        <taxon>Verophasmatodea</taxon>
        <taxon>Anareolatae</taxon>
        <taxon>Phasmatidae</taxon>
        <taxon>Eurycanthinae</taxon>
        <taxon>Dryococelus</taxon>
    </lineage>
</organism>
<evidence type="ECO:0000313" key="3">
    <source>
        <dbReference type="Proteomes" id="UP001159363"/>
    </source>
</evidence>
<dbReference type="InterPro" id="IPR011011">
    <property type="entry name" value="Znf_FYVE_PHD"/>
</dbReference>
<gene>
    <name evidence="2" type="ORF">PR048_021629</name>
</gene>
<name>A0ABQ9GYW4_9NEOP</name>
<sequence length="150" mass="17053">MEVTDNSSAWNSDKLSEDNDAQNQQVNVSFMEILTTPARNAQPAKRNRPAINSRAVQVQKLLLQNSNTDSIPCSSKNVRLSMSTSATNQKHSSKKSINLNNEESWYCYLCQEEKMVDMRACSLCNRYVYEDCVGFTKHDKQVFQCPTCEV</sequence>
<protein>
    <recommendedName>
        <fullName evidence="4">Zinc finger PHD-type domain-containing protein</fullName>
    </recommendedName>
</protein>
<dbReference type="Gene3D" id="3.30.40.10">
    <property type="entry name" value="Zinc/RING finger domain, C3HC4 (zinc finger)"/>
    <property type="match status" value="1"/>
</dbReference>